<sequence>MPAAVCFSYKSSLNKYHLNLVSCRTASVSYWASIFCGTDLNWKTVSGIGSISCRHEELPLEPFLSAATELRPSATCLRSINHGRKDHISLLVSLFELRTEYQKVSNDEITSRDVVRSTEGFCNQLQKKKGF</sequence>
<organism evidence="1 2">
    <name type="scientific">Araneus ventricosus</name>
    <name type="common">Orbweaver spider</name>
    <name type="synonym">Epeira ventricosa</name>
    <dbReference type="NCBI Taxonomy" id="182803"/>
    <lineage>
        <taxon>Eukaryota</taxon>
        <taxon>Metazoa</taxon>
        <taxon>Ecdysozoa</taxon>
        <taxon>Arthropoda</taxon>
        <taxon>Chelicerata</taxon>
        <taxon>Arachnida</taxon>
        <taxon>Araneae</taxon>
        <taxon>Araneomorphae</taxon>
        <taxon>Entelegynae</taxon>
        <taxon>Araneoidea</taxon>
        <taxon>Araneidae</taxon>
        <taxon>Araneus</taxon>
    </lineage>
</organism>
<dbReference type="Proteomes" id="UP000499080">
    <property type="component" value="Unassembled WGS sequence"/>
</dbReference>
<accession>A0A4Y2JYL3</accession>
<gene>
    <name evidence="1" type="ORF">AVEN_213831_1</name>
</gene>
<comment type="caution">
    <text evidence="1">The sequence shown here is derived from an EMBL/GenBank/DDBJ whole genome shotgun (WGS) entry which is preliminary data.</text>
</comment>
<protein>
    <submittedName>
        <fullName evidence="1">Uncharacterized protein</fullName>
    </submittedName>
</protein>
<evidence type="ECO:0000313" key="1">
    <source>
        <dbReference type="EMBL" id="GBM95463.1"/>
    </source>
</evidence>
<proteinExistence type="predicted"/>
<reference evidence="1 2" key="1">
    <citation type="journal article" date="2019" name="Sci. Rep.">
        <title>Orb-weaving spider Araneus ventricosus genome elucidates the spidroin gene catalogue.</title>
        <authorList>
            <person name="Kono N."/>
            <person name="Nakamura H."/>
            <person name="Ohtoshi R."/>
            <person name="Moran D.A.P."/>
            <person name="Shinohara A."/>
            <person name="Yoshida Y."/>
            <person name="Fujiwara M."/>
            <person name="Mori M."/>
            <person name="Tomita M."/>
            <person name="Arakawa K."/>
        </authorList>
    </citation>
    <scope>NUCLEOTIDE SEQUENCE [LARGE SCALE GENOMIC DNA]</scope>
</reference>
<name>A0A4Y2JYL3_ARAVE</name>
<dbReference type="EMBL" id="BGPR01004060">
    <property type="protein sequence ID" value="GBM95463.1"/>
    <property type="molecule type" value="Genomic_DNA"/>
</dbReference>
<evidence type="ECO:0000313" key="2">
    <source>
        <dbReference type="Proteomes" id="UP000499080"/>
    </source>
</evidence>
<keyword evidence="2" id="KW-1185">Reference proteome</keyword>
<dbReference type="AlphaFoldDB" id="A0A4Y2JYL3"/>